<dbReference type="EMBL" id="CP144695">
    <property type="protein sequence ID" value="WVZ07426.1"/>
    <property type="molecule type" value="Genomic_DNA"/>
</dbReference>
<organism evidence="2 3">
    <name type="scientific">Vigna mungo</name>
    <name type="common">Black gram</name>
    <name type="synonym">Phaseolus mungo</name>
    <dbReference type="NCBI Taxonomy" id="3915"/>
    <lineage>
        <taxon>Eukaryota</taxon>
        <taxon>Viridiplantae</taxon>
        <taxon>Streptophyta</taxon>
        <taxon>Embryophyta</taxon>
        <taxon>Tracheophyta</taxon>
        <taxon>Spermatophyta</taxon>
        <taxon>Magnoliopsida</taxon>
        <taxon>eudicotyledons</taxon>
        <taxon>Gunneridae</taxon>
        <taxon>Pentapetalae</taxon>
        <taxon>rosids</taxon>
        <taxon>fabids</taxon>
        <taxon>Fabales</taxon>
        <taxon>Fabaceae</taxon>
        <taxon>Papilionoideae</taxon>
        <taxon>50 kb inversion clade</taxon>
        <taxon>NPAAA clade</taxon>
        <taxon>indigoferoid/millettioid clade</taxon>
        <taxon>Phaseoleae</taxon>
        <taxon>Vigna</taxon>
    </lineage>
</organism>
<proteinExistence type="predicted"/>
<keyword evidence="3" id="KW-1185">Reference proteome</keyword>
<evidence type="ECO:0000313" key="3">
    <source>
        <dbReference type="Proteomes" id="UP001374535"/>
    </source>
</evidence>
<evidence type="ECO:0000256" key="1">
    <source>
        <dbReference type="SAM" id="MobiDB-lite"/>
    </source>
</evidence>
<feature type="region of interest" description="Disordered" evidence="1">
    <location>
        <begin position="1"/>
        <end position="94"/>
    </location>
</feature>
<accession>A0AAQ3RX30</accession>
<dbReference type="Proteomes" id="UP001374535">
    <property type="component" value="Chromosome 6"/>
</dbReference>
<reference evidence="2 3" key="1">
    <citation type="journal article" date="2023" name="Life. Sci Alliance">
        <title>Evolutionary insights into 3D genome organization and epigenetic landscape of Vigna mungo.</title>
        <authorList>
            <person name="Junaid A."/>
            <person name="Singh B."/>
            <person name="Bhatia S."/>
        </authorList>
    </citation>
    <scope>NUCLEOTIDE SEQUENCE [LARGE SCALE GENOMIC DNA]</scope>
    <source>
        <strain evidence="2">Urdbean</strain>
    </source>
</reference>
<name>A0AAQ3RX30_VIGMU</name>
<gene>
    <name evidence="2" type="ORF">V8G54_020772</name>
</gene>
<feature type="compositionally biased region" description="Basic and acidic residues" evidence="1">
    <location>
        <begin position="66"/>
        <end position="77"/>
    </location>
</feature>
<protein>
    <submittedName>
        <fullName evidence="2">Uncharacterized protein</fullName>
    </submittedName>
</protein>
<dbReference type="AlphaFoldDB" id="A0AAQ3RX30"/>
<sequence length="138" mass="14639">MGRQRTRTHGPSDLFSGSDFLLGPQAGRRNLVHLPEGGGELPGRHRSQTRLGGGLRRRVLGGGGEWAERRSRGHELPGGHGRTGSAPLPNQNSPLEAVVVKQGGGGGGRGGTTSFSDLARNHVHGDWVLVPRHEIRVT</sequence>
<evidence type="ECO:0000313" key="2">
    <source>
        <dbReference type="EMBL" id="WVZ07426.1"/>
    </source>
</evidence>